<dbReference type="Pfam" id="PF00989">
    <property type="entry name" value="PAS"/>
    <property type="match status" value="1"/>
</dbReference>
<dbReference type="InterPro" id="IPR000014">
    <property type="entry name" value="PAS"/>
</dbReference>
<feature type="transmembrane region" description="Helical" evidence="9">
    <location>
        <begin position="52"/>
        <end position="73"/>
    </location>
</feature>
<dbReference type="EMBL" id="JACIJC010000002">
    <property type="protein sequence ID" value="MBB5685242.1"/>
    <property type="molecule type" value="Genomic_DNA"/>
</dbReference>
<dbReference type="NCBIfam" id="TIGR00229">
    <property type="entry name" value="sensory_box"/>
    <property type="match status" value="2"/>
</dbReference>
<keyword evidence="9" id="KW-0812">Transmembrane</keyword>
<dbReference type="GO" id="GO:0006355">
    <property type="term" value="P:regulation of DNA-templated transcription"/>
    <property type="evidence" value="ECO:0007669"/>
    <property type="project" value="InterPro"/>
</dbReference>
<dbReference type="PROSITE" id="PS50112">
    <property type="entry name" value="PAS"/>
    <property type="match status" value="2"/>
</dbReference>
<proteinExistence type="predicted"/>
<feature type="domain" description="Histidine kinase" evidence="10">
    <location>
        <begin position="604"/>
        <end position="820"/>
    </location>
</feature>
<dbReference type="InterPro" id="IPR005467">
    <property type="entry name" value="His_kinase_dom"/>
</dbReference>
<keyword evidence="7" id="KW-0067">ATP-binding</keyword>
<dbReference type="InterPro" id="IPR036890">
    <property type="entry name" value="HATPase_C_sf"/>
</dbReference>
<organism evidence="13 14">
    <name type="scientific">Sphingobium boeckii</name>
    <dbReference type="NCBI Taxonomy" id="1082345"/>
    <lineage>
        <taxon>Bacteria</taxon>
        <taxon>Pseudomonadati</taxon>
        <taxon>Pseudomonadota</taxon>
        <taxon>Alphaproteobacteria</taxon>
        <taxon>Sphingomonadales</taxon>
        <taxon>Sphingomonadaceae</taxon>
        <taxon>Sphingobium</taxon>
    </lineage>
</organism>
<comment type="catalytic activity">
    <reaction evidence="1">
        <text>ATP + protein L-histidine = ADP + protein N-phospho-L-histidine.</text>
        <dbReference type="EC" id="2.7.13.3"/>
    </reaction>
</comment>
<dbReference type="EC" id="2.7.13.3" evidence="2"/>
<dbReference type="InterPro" id="IPR003661">
    <property type="entry name" value="HisK_dim/P_dom"/>
</dbReference>
<sequence>MQNLPLHQRDSVKMVLWETRSLPIFSLVVAILCCLISGWHSHVLLTQEADGAAFSVQPAVAAAYGMIALALFVLIHERPLPAALLLLLPSLIGAATLSQETWQVDRHWGPRTLGSPMSGTTILLLALVTGLLMIRDRQATRMARIVAGVTIGIAAWSISAFPSRYAAPAEFQLFIPAGAGLITGLIAMAAIVWSQSKAWPGRFSRSLATRTRLIGALDSATIAITDPDGRILHWSRGCEQLYQWSAADAVGRIKHELLRSSAGPSATPIAVKGECEREITEHKQDGSPVEILEQSRPIQGATKAEGIIVLTMTDITARKQIEQALRESDARLALAVEAHEIGIFEWTIGSDLVSYSTQAQRLLGFPPDTASLDTERAEKLILSSFHREFIPPLDVARENRISRVKFQLRTIAPVAMPQVIEGSTHCFYTDDGLISRMLGVLLDTSEHEHRATMLEIRESALKAILKTVPEALITIDITGKVGSFNANAEKLFGHPAQDVIGRDVAMLMPRKFRRIYHRFIDRYLETGEYPPVGPGNYWIALHRDGKEIPVKLSVGKAQSGPDSILTLFVSDLTDQIADQTRLAKLRDELLHVSRLSAMGEMAAGLAHELNQPLAAMSNFVGAADLILANDRFDKSRVTELLRLTASQAMRAGEIIQRVRTFASKGEVEFQAQRLDEIIADSIDLALTSAERKIIDIKTEIDPRHAFIFADRVQIQQVLVNMTRNAIEAMTDAKTYHPQIHFVTRGTEDNMVEIAVNDNGPGIPLDVLNRHHEHFVSSKAHGMGIGLSICRRIVEAHRGRLSTENLPGVGAVVRFTVPAFGDIERRAS</sequence>
<dbReference type="PANTHER" id="PTHR43065">
    <property type="entry name" value="SENSOR HISTIDINE KINASE"/>
    <property type="match status" value="1"/>
</dbReference>
<dbReference type="Pfam" id="PF13426">
    <property type="entry name" value="PAS_9"/>
    <property type="match status" value="1"/>
</dbReference>
<dbReference type="SUPFAM" id="SSF55874">
    <property type="entry name" value="ATPase domain of HSP90 chaperone/DNA topoisomerase II/histidine kinase"/>
    <property type="match status" value="1"/>
</dbReference>
<evidence type="ECO:0000256" key="8">
    <source>
        <dbReference type="ARBA" id="ARBA00023012"/>
    </source>
</evidence>
<feature type="transmembrane region" description="Helical" evidence="9">
    <location>
        <begin position="117"/>
        <end position="134"/>
    </location>
</feature>
<dbReference type="Gene3D" id="1.10.287.130">
    <property type="match status" value="1"/>
</dbReference>
<dbReference type="PRINTS" id="PR00344">
    <property type="entry name" value="BCTRLSENSOR"/>
</dbReference>
<dbReference type="CDD" id="cd00082">
    <property type="entry name" value="HisKA"/>
    <property type="match status" value="1"/>
</dbReference>
<feature type="transmembrane region" description="Helical" evidence="9">
    <location>
        <begin position="173"/>
        <end position="193"/>
    </location>
</feature>
<evidence type="ECO:0000256" key="2">
    <source>
        <dbReference type="ARBA" id="ARBA00012438"/>
    </source>
</evidence>
<keyword evidence="9" id="KW-1133">Transmembrane helix</keyword>
<evidence type="ECO:0000259" key="12">
    <source>
        <dbReference type="PROSITE" id="PS50113"/>
    </source>
</evidence>
<keyword evidence="4 13" id="KW-0808">Transferase</keyword>
<feature type="domain" description="PAS" evidence="11">
    <location>
        <begin position="457"/>
        <end position="527"/>
    </location>
</feature>
<evidence type="ECO:0000259" key="10">
    <source>
        <dbReference type="PROSITE" id="PS50109"/>
    </source>
</evidence>
<dbReference type="InterPro" id="IPR036097">
    <property type="entry name" value="HisK_dim/P_sf"/>
</dbReference>
<keyword evidence="5" id="KW-0547">Nucleotide-binding</keyword>
<evidence type="ECO:0000256" key="1">
    <source>
        <dbReference type="ARBA" id="ARBA00000085"/>
    </source>
</evidence>
<evidence type="ECO:0000256" key="7">
    <source>
        <dbReference type="ARBA" id="ARBA00022840"/>
    </source>
</evidence>
<dbReference type="InterPro" id="IPR013767">
    <property type="entry name" value="PAS_fold"/>
</dbReference>
<dbReference type="Gene3D" id="3.30.565.10">
    <property type="entry name" value="Histidine kinase-like ATPase, C-terminal domain"/>
    <property type="match status" value="1"/>
</dbReference>
<keyword evidence="3" id="KW-0597">Phosphoprotein</keyword>
<evidence type="ECO:0000256" key="6">
    <source>
        <dbReference type="ARBA" id="ARBA00022777"/>
    </source>
</evidence>
<dbReference type="InterPro" id="IPR004358">
    <property type="entry name" value="Sig_transdc_His_kin-like_C"/>
</dbReference>
<accession>A0A7W9AGS6</accession>
<keyword evidence="8" id="KW-0902">Two-component regulatory system</keyword>
<dbReference type="GO" id="GO:0005524">
    <property type="term" value="F:ATP binding"/>
    <property type="evidence" value="ECO:0007669"/>
    <property type="project" value="UniProtKB-KW"/>
</dbReference>
<dbReference type="RefSeq" id="WP_184016437.1">
    <property type="nucleotide sequence ID" value="NZ_JACIJC010000002.1"/>
</dbReference>
<dbReference type="PANTHER" id="PTHR43065:SF10">
    <property type="entry name" value="PEROXIDE STRESS-ACTIVATED HISTIDINE KINASE MAK3"/>
    <property type="match status" value="1"/>
</dbReference>
<dbReference type="InterPro" id="IPR035965">
    <property type="entry name" value="PAS-like_dom_sf"/>
</dbReference>
<dbReference type="SUPFAM" id="SSF47384">
    <property type="entry name" value="Homodimeric domain of signal transducing histidine kinase"/>
    <property type="match status" value="1"/>
</dbReference>
<dbReference type="PROSITE" id="PS50113">
    <property type="entry name" value="PAC"/>
    <property type="match status" value="1"/>
</dbReference>
<dbReference type="SMART" id="SM00387">
    <property type="entry name" value="HATPase_c"/>
    <property type="match status" value="1"/>
</dbReference>
<dbReference type="AlphaFoldDB" id="A0A7W9AGS6"/>
<protein>
    <recommendedName>
        <fullName evidence="2">histidine kinase</fullName>
        <ecNumber evidence="2">2.7.13.3</ecNumber>
    </recommendedName>
</protein>
<feature type="transmembrane region" description="Helical" evidence="9">
    <location>
        <begin position="21"/>
        <end position="40"/>
    </location>
</feature>
<evidence type="ECO:0000313" key="13">
    <source>
        <dbReference type="EMBL" id="MBB5685242.1"/>
    </source>
</evidence>
<keyword evidence="6 13" id="KW-0418">Kinase</keyword>
<evidence type="ECO:0000256" key="4">
    <source>
        <dbReference type="ARBA" id="ARBA00022679"/>
    </source>
</evidence>
<dbReference type="Proteomes" id="UP000549617">
    <property type="component" value="Unassembled WGS sequence"/>
</dbReference>
<evidence type="ECO:0000259" key="11">
    <source>
        <dbReference type="PROSITE" id="PS50112"/>
    </source>
</evidence>
<dbReference type="Gene3D" id="3.30.450.20">
    <property type="entry name" value="PAS domain"/>
    <property type="match status" value="3"/>
</dbReference>
<dbReference type="Gene3D" id="6.10.250.2580">
    <property type="match status" value="1"/>
</dbReference>
<gene>
    <name evidence="13" type="ORF">FHS49_001250</name>
</gene>
<dbReference type="PROSITE" id="PS50109">
    <property type="entry name" value="HIS_KIN"/>
    <property type="match status" value="1"/>
</dbReference>
<evidence type="ECO:0000313" key="14">
    <source>
        <dbReference type="Proteomes" id="UP000549617"/>
    </source>
</evidence>
<name>A0A7W9AGS6_9SPHN</name>
<dbReference type="InterPro" id="IPR003594">
    <property type="entry name" value="HATPase_dom"/>
</dbReference>
<feature type="domain" description="PAC" evidence="12">
    <location>
        <begin position="273"/>
        <end position="327"/>
    </location>
</feature>
<reference evidence="13 14" key="1">
    <citation type="submission" date="2020-08" db="EMBL/GenBank/DDBJ databases">
        <title>Genomic Encyclopedia of Type Strains, Phase IV (KMG-IV): sequencing the most valuable type-strain genomes for metagenomic binning, comparative biology and taxonomic classification.</title>
        <authorList>
            <person name="Goeker M."/>
        </authorList>
    </citation>
    <scope>NUCLEOTIDE SEQUENCE [LARGE SCALE GENOMIC DNA]</scope>
    <source>
        <strain evidence="13 14">DSM 25079</strain>
    </source>
</reference>
<feature type="transmembrane region" description="Helical" evidence="9">
    <location>
        <begin position="80"/>
        <end position="97"/>
    </location>
</feature>
<dbReference type="SMART" id="SM00388">
    <property type="entry name" value="HisKA"/>
    <property type="match status" value="1"/>
</dbReference>
<dbReference type="InterPro" id="IPR000700">
    <property type="entry name" value="PAS-assoc_C"/>
</dbReference>
<comment type="caution">
    <text evidence="13">The sequence shown here is derived from an EMBL/GenBank/DDBJ whole genome shotgun (WGS) entry which is preliminary data.</text>
</comment>
<dbReference type="GO" id="GO:0000155">
    <property type="term" value="F:phosphorelay sensor kinase activity"/>
    <property type="evidence" value="ECO:0007669"/>
    <property type="project" value="InterPro"/>
</dbReference>
<keyword evidence="14" id="KW-1185">Reference proteome</keyword>
<evidence type="ECO:0000256" key="3">
    <source>
        <dbReference type="ARBA" id="ARBA00022553"/>
    </source>
</evidence>
<feature type="domain" description="PAS" evidence="11">
    <location>
        <begin position="209"/>
        <end position="252"/>
    </location>
</feature>
<dbReference type="Pfam" id="PF02518">
    <property type="entry name" value="HATPase_c"/>
    <property type="match status" value="1"/>
</dbReference>
<dbReference type="Pfam" id="PF00512">
    <property type="entry name" value="HisKA"/>
    <property type="match status" value="1"/>
</dbReference>
<keyword evidence="9" id="KW-0472">Membrane</keyword>
<evidence type="ECO:0000256" key="9">
    <source>
        <dbReference type="SAM" id="Phobius"/>
    </source>
</evidence>
<dbReference type="CDD" id="cd00130">
    <property type="entry name" value="PAS"/>
    <property type="match status" value="2"/>
</dbReference>
<dbReference type="SUPFAM" id="SSF55785">
    <property type="entry name" value="PYP-like sensor domain (PAS domain)"/>
    <property type="match status" value="3"/>
</dbReference>
<dbReference type="SMART" id="SM00091">
    <property type="entry name" value="PAS"/>
    <property type="match status" value="3"/>
</dbReference>
<evidence type="ECO:0000256" key="5">
    <source>
        <dbReference type="ARBA" id="ARBA00022741"/>
    </source>
</evidence>